<dbReference type="OrthoDB" id="2948070at2759"/>
<organism evidence="2 3">
    <name type="scientific">Lentinus brumalis</name>
    <dbReference type="NCBI Taxonomy" id="2498619"/>
    <lineage>
        <taxon>Eukaryota</taxon>
        <taxon>Fungi</taxon>
        <taxon>Dikarya</taxon>
        <taxon>Basidiomycota</taxon>
        <taxon>Agaricomycotina</taxon>
        <taxon>Agaricomycetes</taxon>
        <taxon>Polyporales</taxon>
        <taxon>Polyporaceae</taxon>
        <taxon>Lentinus</taxon>
    </lineage>
</organism>
<feature type="compositionally biased region" description="Basic residues" evidence="1">
    <location>
        <begin position="83"/>
        <end position="96"/>
    </location>
</feature>
<gene>
    <name evidence="2" type="ORF">OH76DRAFT_1508499</name>
</gene>
<evidence type="ECO:0000256" key="1">
    <source>
        <dbReference type="SAM" id="MobiDB-lite"/>
    </source>
</evidence>
<evidence type="ECO:0000313" key="2">
    <source>
        <dbReference type="EMBL" id="RDX40284.1"/>
    </source>
</evidence>
<feature type="compositionally biased region" description="Basic and acidic residues" evidence="1">
    <location>
        <begin position="1"/>
        <end position="10"/>
    </location>
</feature>
<evidence type="ECO:0000313" key="3">
    <source>
        <dbReference type="Proteomes" id="UP000256964"/>
    </source>
</evidence>
<reference evidence="2 3" key="1">
    <citation type="journal article" date="2018" name="Biotechnol. Biofuels">
        <title>Integrative visual omics of the white-rot fungus Polyporus brumalis exposes the biotechnological potential of its oxidative enzymes for delignifying raw plant biomass.</title>
        <authorList>
            <person name="Miyauchi S."/>
            <person name="Rancon A."/>
            <person name="Drula E."/>
            <person name="Hage H."/>
            <person name="Chaduli D."/>
            <person name="Favel A."/>
            <person name="Grisel S."/>
            <person name="Henrissat B."/>
            <person name="Herpoel-Gimbert I."/>
            <person name="Ruiz-Duenas F.J."/>
            <person name="Chevret D."/>
            <person name="Hainaut M."/>
            <person name="Lin J."/>
            <person name="Wang M."/>
            <person name="Pangilinan J."/>
            <person name="Lipzen A."/>
            <person name="Lesage-Meessen L."/>
            <person name="Navarro D."/>
            <person name="Riley R."/>
            <person name="Grigoriev I.V."/>
            <person name="Zhou S."/>
            <person name="Raouche S."/>
            <person name="Rosso M.N."/>
        </authorList>
    </citation>
    <scope>NUCLEOTIDE SEQUENCE [LARGE SCALE GENOMIC DNA]</scope>
    <source>
        <strain evidence="2 3">BRFM 1820</strain>
    </source>
</reference>
<dbReference type="EMBL" id="KZ857568">
    <property type="protein sequence ID" value="RDX40284.1"/>
    <property type="molecule type" value="Genomic_DNA"/>
</dbReference>
<keyword evidence="3" id="KW-1185">Reference proteome</keyword>
<dbReference type="Gene3D" id="3.60.130.30">
    <property type="match status" value="1"/>
</dbReference>
<dbReference type="AlphaFoldDB" id="A0A371CJ15"/>
<feature type="region of interest" description="Disordered" evidence="1">
    <location>
        <begin position="1"/>
        <end position="32"/>
    </location>
</feature>
<sequence>MVDTRAHYRDSLGQAVTSNGLPHPDVPGKGHASVNLESAVTFNPATVRAANSSLLSEMLRGEQGHPSENGGTVASMNHAASAGKKRNWTRGRKKKAAAVSAEPQVGQKRPAPAPTTSKCIAKKWKMFVATPEAIKSHIAQLSTTTEVEDMSDLSKSERPSQWSNRPEVHRHAAAISGIRRHARAAARLAATVQGTTQGLVFSLTEAVSTPHGPAHAVQPVEPHPTVWSGDIPCRYVTADGREDIKMQESYMTQQAQGLEATCQLIKDLDSATAYIMELLNPTLKAIDPEQYDSLEKLYVWHISKYKAAKAIESSSKVCLFFEGRKLQFNRYSKPHWDTQDPHWAWAIIIYFGTFPQRRMKFRQLCLEVVLRPGDSCPSRAP</sequence>
<proteinExistence type="predicted"/>
<protein>
    <submittedName>
        <fullName evidence="2">Uncharacterized protein</fullName>
    </submittedName>
</protein>
<name>A0A371CJ15_9APHY</name>
<dbReference type="Proteomes" id="UP000256964">
    <property type="component" value="Unassembled WGS sequence"/>
</dbReference>
<feature type="region of interest" description="Disordered" evidence="1">
    <location>
        <begin position="60"/>
        <end position="116"/>
    </location>
</feature>
<accession>A0A371CJ15</accession>